<dbReference type="Gene3D" id="2.60.40.10">
    <property type="entry name" value="Immunoglobulins"/>
    <property type="match status" value="2"/>
</dbReference>
<dbReference type="EMBL" id="VTWU01000005">
    <property type="protein sequence ID" value="KAA9331630.1"/>
    <property type="molecule type" value="Genomic_DNA"/>
</dbReference>
<dbReference type="Proteomes" id="UP000326380">
    <property type="component" value="Unassembled WGS sequence"/>
</dbReference>
<dbReference type="SMART" id="SM00060">
    <property type="entry name" value="FN3"/>
    <property type="match status" value="3"/>
</dbReference>
<dbReference type="InterPro" id="IPR013783">
    <property type="entry name" value="Ig-like_fold"/>
</dbReference>
<organism evidence="1 2">
    <name type="scientific">Hymenobacter busanensis</name>
    <dbReference type="NCBI Taxonomy" id="2607656"/>
    <lineage>
        <taxon>Bacteria</taxon>
        <taxon>Pseudomonadati</taxon>
        <taxon>Bacteroidota</taxon>
        <taxon>Cytophagia</taxon>
        <taxon>Cytophagales</taxon>
        <taxon>Hymenobacteraceae</taxon>
        <taxon>Hymenobacter</taxon>
    </lineage>
</organism>
<dbReference type="InterPro" id="IPR056600">
    <property type="entry name" value="GBD_T9SS_assoc"/>
</dbReference>
<gene>
    <name evidence="1" type="ORF">F0P96_15470</name>
</gene>
<accession>A0A7L4ZZS3</accession>
<dbReference type="PROSITE" id="PS50853">
    <property type="entry name" value="FN3"/>
    <property type="match status" value="2"/>
</dbReference>
<protein>
    <submittedName>
        <fullName evidence="1">T9SS type A sorting domain-containing protein</fullName>
    </submittedName>
</protein>
<dbReference type="Pfam" id="PF23759">
    <property type="entry name" value="GBD_T9SS_assoc"/>
    <property type="match status" value="5"/>
</dbReference>
<evidence type="ECO:0000313" key="2">
    <source>
        <dbReference type="Proteomes" id="UP000326380"/>
    </source>
</evidence>
<reference evidence="1 2" key="1">
    <citation type="submission" date="2019-09" db="EMBL/GenBank/DDBJ databases">
        <title>Genome sequence of Hymenobacter sp. M3.</title>
        <authorList>
            <person name="Srinivasan S."/>
        </authorList>
    </citation>
    <scope>NUCLEOTIDE SEQUENCE [LARGE SCALE GENOMIC DNA]</scope>
    <source>
        <strain evidence="1 2">M3</strain>
    </source>
</reference>
<dbReference type="Pfam" id="PF18962">
    <property type="entry name" value="Por_Secre_tail"/>
    <property type="match status" value="1"/>
</dbReference>
<dbReference type="NCBIfam" id="TIGR04183">
    <property type="entry name" value="Por_Secre_tail"/>
    <property type="match status" value="1"/>
</dbReference>
<dbReference type="SUPFAM" id="SSF49265">
    <property type="entry name" value="Fibronectin type III"/>
    <property type="match status" value="2"/>
</dbReference>
<proteinExistence type="predicted"/>
<dbReference type="Gene3D" id="2.60.120.380">
    <property type="match status" value="1"/>
</dbReference>
<dbReference type="InterPro" id="IPR036116">
    <property type="entry name" value="FN3_sf"/>
</dbReference>
<dbReference type="CDD" id="cd00063">
    <property type="entry name" value="FN3"/>
    <property type="match status" value="2"/>
</dbReference>
<comment type="caution">
    <text evidence="1">The sequence shown here is derived from an EMBL/GenBank/DDBJ whole genome shotgun (WGS) entry which is preliminary data.</text>
</comment>
<dbReference type="InterPro" id="IPR026444">
    <property type="entry name" value="Secre_tail"/>
</dbReference>
<name>A0A7L4ZZS3_9BACT</name>
<keyword evidence="2" id="KW-1185">Reference proteome</keyword>
<evidence type="ECO:0000313" key="1">
    <source>
        <dbReference type="EMBL" id="KAA9331630.1"/>
    </source>
</evidence>
<sequence length="1379" mass="140395">MMQKLRSRWRASNWRHAVVALVLSLTGLSTAHAQVDTYTFAASQGTYTPLTGGTVLPDILADTYLTPSIPLGFNFVFDGTVYTSVKAASDGYLTFSPTATSSSLTNNLATGTAANRPLVAPLWDDMDGRPTGATAQGSYLTSGTAPNRVFTFEWLNWEWRYNATGPVISFQVKLYEGTNRVEFIYRPESAPTNATATSGASIGLSGLGTGSGSFLSVSDAVAAPTVSSTVENNNIFVKPAAGQIYAFTPSAAATCNPVRNLAATSASSTTAQAAFVTNASATSYTVTYTAAGGTAQTVTPAPTTSPVNLTGLTPNTVYTISVTANCAGGQTSTAVTTTVTTMALPPSNDDCSAAVVVPVTADCASPVAGTVASATQSVAPTASCGITTLTSAADVWYRFIATSTAHNIVVGGQFAGVVDIRSGNCTTSTSLACNTFTATTARTQRVAGLTIGSTYYVRVYPNTTTAPTTGTFTVCVNVAPNGPANDDCATAQVLQVSNSATCSTRTVFNLTAATASSGAPAPTCANYQGGDIWFQVTVPTAPGTMIFETDSETGSAITDTGMEIYSGACANLTSIECDDDDSANGNFSYIERNNLTPGSTVYVRVWKYNDAAPTGTAAICVRFIAAPPAPANDNCAGAIALPLTTTCTTPLNGTVASATQSIAPTANCGSTTVTSALDVWYSFTATAAAHNVVIDGQFAGILDVRSGNCNTSTSVFCGTFTTGGARTLRVAGLTAGDTYYARVYPNTATAPSIGTSAFTICLNPAPVSTGFDECSAAQVLQVSNGSACTTRTVFTTAGATGSAGAPAPTCANYQGGDVWFQVTVPANGALTFETDGVTGSPITDTGMEIYSGTCGNLVSIECDDDDSANGLFSYIDRTGLTPGSTIYVRVWEYGNDAAGDLAICVRSVTPPPIPANDNCANAVSVTPSQNCTAPVSGYITFATPSQPLTTSCGTVTTANDVWYKFTATTTSHDVVVTPQFSSAVVQVFSGACATLTSIACNTYTSGNTNGLNASGLTVGDTYYVRVYPNTTATIPVAQGGFTICVKVGAGACIVPTAPAANAITATGATLTWAGTLGAGETYNVEYGQGNITAGGTGNTLVTGLTASSLTLTGLLSNTNYCFFVYKNCGTTIGTSQASVQACFRTNAAPALNDEPCAANPLTLGTVVQSNNTGATATTVGGIPAQLPACSPANAPRDVWYTVTVPAGATGLSLTLTGAATGMVRLYTAATCSTGFQQVGCRAAATNQSVGTVSFAGLTAGTTYYVAVSGFGNADTQGAFTISSAVLAARHELAVGSVDVFPNPTSTGRLTVRISGAVNTARKAQATLTNTLGQVVRVEALSLTNGAGEQQLSTTGLARGLYTLRLQVGQEMVTRQVAVE</sequence>
<dbReference type="Pfam" id="PF00041">
    <property type="entry name" value="fn3"/>
    <property type="match status" value="1"/>
</dbReference>
<dbReference type="RefSeq" id="WP_151079810.1">
    <property type="nucleotide sequence ID" value="NZ_CP047647.1"/>
</dbReference>
<dbReference type="InterPro" id="IPR003961">
    <property type="entry name" value="FN3_dom"/>
</dbReference>